<keyword evidence="1" id="KW-0472">Membrane</keyword>
<dbReference type="Proteomes" id="UP000004508">
    <property type="component" value="Unassembled WGS sequence"/>
</dbReference>
<name>D6U304_KTERA</name>
<proteinExistence type="predicted"/>
<reference evidence="2" key="1">
    <citation type="journal article" date="2011" name="Stand. Genomic Sci.">
        <title>Non-contiguous finished genome sequence and contextual data of the filamentous soil bacterium Ktedonobacter racemifer type strain (SOSP1-21).</title>
        <authorList>
            <person name="Chang Y.J."/>
            <person name="Land M."/>
            <person name="Hauser L."/>
            <person name="Chertkov O."/>
            <person name="Del Rio T.G."/>
            <person name="Nolan M."/>
            <person name="Copeland A."/>
            <person name="Tice H."/>
            <person name="Cheng J.F."/>
            <person name="Lucas S."/>
            <person name="Han C."/>
            <person name="Goodwin L."/>
            <person name="Pitluck S."/>
            <person name="Ivanova N."/>
            <person name="Ovchinikova G."/>
            <person name="Pati A."/>
            <person name="Chen A."/>
            <person name="Palaniappan K."/>
            <person name="Mavromatis K."/>
            <person name="Liolios K."/>
            <person name="Brettin T."/>
            <person name="Fiebig A."/>
            <person name="Rohde M."/>
            <person name="Abt B."/>
            <person name="Goker M."/>
            <person name="Detter J.C."/>
            <person name="Woyke T."/>
            <person name="Bristow J."/>
            <person name="Eisen J.A."/>
            <person name="Markowitz V."/>
            <person name="Hugenholtz P."/>
            <person name="Kyrpides N.C."/>
            <person name="Klenk H.P."/>
            <person name="Lapidus A."/>
        </authorList>
    </citation>
    <scope>NUCLEOTIDE SEQUENCE [LARGE SCALE GENOMIC DNA]</scope>
    <source>
        <strain evidence="2">SOSP1-21</strain>
    </source>
</reference>
<keyword evidence="3" id="KW-1185">Reference proteome</keyword>
<dbReference type="EMBL" id="ADVG01000004">
    <property type="protein sequence ID" value="EFH82909.1"/>
    <property type="molecule type" value="Genomic_DNA"/>
</dbReference>
<comment type="caution">
    <text evidence="2">The sequence shown here is derived from an EMBL/GenBank/DDBJ whole genome shotgun (WGS) entry which is preliminary data.</text>
</comment>
<evidence type="ECO:0000256" key="1">
    <source>
        <dbReference type="SAM" id="Phobius"/>
    </source>
</evidence>
<sequence length="100" mass="11295">MFLTQYCGHNEHIIDRIKDYLYQMEKTHQYEGYEHYNTMVSKRSGAHLSALAGAILSTQALATIVGAVRLVLDHQIVICVLAVVIETSLILVTANHLRDR</sequence>
<keyword evidence="1" id="KW-1133">Transmembrane helix</keyword>
<dbReference type="InParanoid" id="D6U304"/>
<evidence type="ECO:0000313" key="3">
    <source>
        <dbReference type="Proteomes" id="UP000004508"/>
    </source>
</evidence>
<feature type="transmembrane region" description="Helical" evidence="1">
    <location>
        <begin position="48"/>
        <end position="68"/>
    </location>
</feature>
<feature type="transmembrane region" description="Helical" evidence="1">
    <location>
        <begin position="74"/>
        <end position="94"/>
    </location>
</feature>
<dbReference type="AlphaFoldDB" id="D6U304"/>
<evidence type="ECO:0000313" key="2">
    <source>
        <dbReference type="EMBL" id="EFH82909.1"/>
    </source>
</evidence>
<keyword evidence="1" id="KW-0812">Transmembrane</keyword>
<organism evidence="2 3">
    <name type="scientific">Ktedonobacter racemifer DSM 44963</name>
    <dbReference type="NCBI Taxonomy" id="485913"/>
    <lineage>
        <taxon>Bacteria</taxon>
        <taxon>Bacillati</taxon>
        <taxon>Chloroflexota</taxon>
        <taxon>Ktedonobacteria</taxon>
        <taxon>Ktedonobacterales</taxon>
        <taxon>Ktedonobacteraceae</taxon>
        <taxon>Ktedonobacter</taxon>
    </lineage>
</organism>
<gene>
    <name evidence="2" type="ORF">Krac_3791</name>
</gene>
<protein>
    <submittedName>
        <fullName evidence="2">Uncharacterized protein</fullName>
    </submittedName>
</protein>
<accession>D6U304</accession>